<dbReference type="PRINTS" id="PR00120">
    <property type="entry name" value="HATPASE"/>
</dbReference>
<reference evidence="20" key="2">
    <citation type="submission" date="2018-05" db="EMBL/GenBank/DDBJ databases">
        <title>OpunRS2 (Oryza punctata Reference Sequence Version 2).</title>
        <authorList>
            <person name="Zhang J."/>
            <person name="Kudrna D."/>
            <person name="Lee S."/>
            <person name="Talag J."/>
            <person name="Welchert J."/>
            <person name="Wing R.A."/>
        </authorList>
    </citation>
    <scope>NUCLEOTIDE SEQUENCE [LARGE SCALE GENOMIC DNA]</scope>
</reference>
<dbReference type="GO" id="GO:0005388">
    <property type="term" value="F:P-type calcium transporter activity"/>
    <property type="evidence" value="ECO:0007669"/>
    <property type="project" value="UniProtKB-EC"/>
</dbReference>
<dbReference type="STRING" id="4537.A0A0E0LWW8"/>
<evidence type="ECO:0000256" key="6">
    <source>
        <dbReference type="ARBA" id="ARBA00022723"/>
    </source>
</evidence>
<dbReference type="InterPro" id="IPR008250">
    <property type="entry name" value="ATPase_P-typ_transduc_dom_A_sf"/>
</dbReference>
<dbReference type="PANTHER" id="PTHR24093">
    <property type="entry name" value="CATION TRANSPORTING ATPASE"/>
    <property type="match status" value="1"/>
</dbReference>
<dbReference type="InterPro" id="IPR023214">
    <property type="entry name" value="HAD_sf"/>
</dbReference>
<dbReference type="InterPro" id="IPR023298">
    <property type="entry name" value="ATPase_P-typ_TM_dom_sf"/>
</dbReference>
<proteinExistence type="inferred from homology"/>
<dbReference type="Gene3D" id="3.40.50.1000">
    <property type="entry name" value="HAD superfamily/HAD-like"/>
    <property type="match status" value="1"/>
</dbReference>
<dbReference type="GO" id="GO:0046872">
    <property type="term" value="F:metal ion binding"/>
    <property type="evidence" value="ECO:0007669"/>
    <property type="project" value="UniProtKB-KW"/>
</dbReference>
<comment type="catalytic activity">
    <reaction evidence="16 17">
        <text>Ca(2+)(in) + ATP + H2O = Ca(2+)(out) + ADP + phosphate + H(+)</text>
        <dbReference type="Rhea" id="RHEA:18105"/>
        <dbReference type="ChEBI" id="CHEBI:15377"/>
        <dbReference type="ChEBI" id="CHEBI:15378"/>
        <dbReference type="ChEBI" id="CHEBI:29108"/>
        <dbReference type="ChEBI" id="CHEBI:30616"/>
        <dbReference type="ChEBI" id="CHEBI:43474"/>
        <dbReference type="ChEBI" id="CHEBI:456216"/>
        <dbReference type="EC" id="7.2.2.10"/>
    </reaction>
</comment>
<dbReference type="InterPro" id="IPR021933">
    <property type="entry name" value="SERRATE/Ars2_N"/>
</dbReference>
<dbReference type="GO" id="GO:0016887">
    <property type="term" value="F:ATP hydrolysis activity"/>
    <property type="evidence" value="ECO:0007669"/>
    <property type="project" value="InterPro"/>
</dbReference>
<dbReference type="GO" id="GO:0005516">
    <property type="term" value="F:calmodulin binding"/>
    <property type="evidence" value="ECO:0007669"/>
    <property type="project" value="UniProtKB-KW"/>
</dbReference>
<dbReference type="InterPro" id="IPR024750">
    <property type="entry name" value="Ca_ATPase_N_dom"/>
</dbReference>
<evidence type="ECO:0000256" key="10">
    <source>
        <dbReference type="ARBA" id="ARBA00022842"/>
    </source>
</evidence>
<dbReference type="HOGENOM" id="CLU_240239_0_0_1"/>
<dbReference type="Pfam" id="PF12066">
    <property type="entry name" value="SERRATE_Ars2_N"/>
    <property type="match status" value="1"/>
</dbReference>
<dbReference type="SFLD" id="SFLDS00003">
    <property type="entry name" value="Haloacid_Dehalogenase"/>
    <property type="match status" value="1"/>
</dbReference>
<dbReference type="PROSITE" id="PS00154">
    <property type="entry name" value="ATPASE_E1_E2"/>
    <property type="match status" value="1"/>
</dbReference>
<evidence type="ECO:0000256" key="2">
    <source>
        <dbReference type="ARBA" id="ARBA00006124"/>
    </source>
</evidence>
<dbReference type="InterPro" id="IPR013087">
    <property type="entry name" value="Znf_C2H2_type"/>
</dbReference>
<feature type="compositionally biased region" description="Pro residues" evidence="18">
    <location>
        <begin position="33"/>
        <end position="46"/>
    </location>
</feature>
<feature type="transmembrane region" description="Helical" evidence="17">
    <location>
        <begin position="1058"/>
        <end position="1079"/>
    </location>
</feature>
<dbReference type="SUPFAM" id="SSF81665">
    <property type="entry name" value="Calcium ATPase, transmembrane domain M"/>
    <property type="match status" value="1"/>
</dbReference>
<evidence type="ECO:0000256" key="17">
    <source>
        <dbReference type="RuleBase" id="RU361146"/>
    </source>
</evidence>
<dbReference type="Pfam" id="PF00122">
    <property type="entry name" value="E1-E2_ATPase"/>
    <property type="match status" value="1"/>
</dbReference>
<dbReference type="Gene3D" id="2.70.150.10">
    <property type="entry name" value="Calcium-transporting ATPase, cytoplasmic transduction domain A"/>
    <property type="match status" value="1"/>
</dbReference>
<dbReference type="EnsemblPlants" id="OPUNC08G18670.1">
    <property type="protein sequence ID" value="OPUNC08G18670.1"/>
    <property type="gene ID" value="OPUNC08G18670"/>
</dbReference>
<evidence type="ECO:0000256" key="14">
    <source>
        <dbReference type="ARBA" id="ARBA00023065"/>
    </source>
</evidence>
<keyword evidence="4 17" id="KW-0109">Calcium transport</keyword>
<dbReference type="InterPro" id="IPR006068">
    <property type="entry name" value="ATPase_P-typ_cation-transptr_C"/>
</dbReference>
<accession>A0A0E0LWW8</accession>
<keyword evidence="10" id="KW-0460">Magnesium</keyword>
<comment type="subcellular location">
    <subcellularLocation>
        <location evidence="1 17">Membrane</location>
        <topology evidence="1 17">Multi-pass membrane protein</topology>
    </subcellularLocation>
</comment>
<organism evidence="20">
    <name type="scientific">Oryza punctata</name>
    <name type="common">Red rice</name>
    <dbReference type="NCBI Taxonomy" id="4537"/>
    <lineage>
        <taxon>Eukaryota</taxon>
        <taxon>Viridiplantae</taxon>
        <taxon>Streptophyta</taxon>
        <taxon>Embryophyta</taxon>
        <taxon>Tracheophyta</taxon>
        <taxon>Spermatophyta</taxon>
        <taxon>Magnoliopsida</taxon>
        <taxon>Liliopsida</taxon>
        <taxon>Poales</taxon>
        <taxon>Poaceae</taxon>
        <taxon>BOP clade</taxon>
        <taxon>Oryzoideae</taxon>
        <taxon>Oryzeae</taxon>
        <taxon>Oryzinae</taxon>
        <taxon>Oryza</taxon>
    </lineage>
</organism>
<keyword evidence="21" id="KW-1185">Reference proteome</keyword>
<evidence type="ECO:0000256" key="7">
    <source>
        <dbReference type="ARBA" id="ARBA00022741"/>
    </source>
</evidence>
<dbReference type="Gene3D" id="3.40.1110.10">
    <property type="entry name" value="Calcium-transporting ATPase, cytoplasmic domain N"/>
    <property type="match status" value="1"/>
</dbReference>
<evidence type="ECO:0000256" key="9">
    <source>
        <dbReference type="ARBA" id="ARBA00022840"/>
    </source>
</evidence>
<keyword evidence="11" id="KW-0112">Calmodulin-binding</keyword>
<dbReference type="Pfam" id="PF13246">
    <property type="entry name" value="Cation_ATPase"/>
    <property type="match status" value="1"/>
</dbReference>
<dbReference type="InterPro" id="IPR044492">
    <property type="entry name" value="P_typ_ATPase_HD_dom"/>
</dbReference>
<evidence type="ECO:0000256" key="11">
    <source>
        <dbReference type="ARBA" id="ARBA00022860"/>
    </source>
</evidence>
<evidence type="ECO:0000313" key="20">
    <source>
        <dbReference type="EnsemblPlants" id="OPUNC08G18670.1"/>
    </source>
</evidence>
<comment type="function">
    <text evidence="17">Catalyzes the hydrolysis of ATP coupled with the transport of calcium.</text>
</comment>
<feature type="compositionally biased region" description="Basic and acidic residues" evidence="18">
    <location>
        <begin position="54"/>
        <end position="66"/>
    </location>
</feature>
<evidence type="ECO:0000256" key="13">
    <source>
        <dbReference type="ARBA" id="ARBA00022989"/>
    </source>
</evidence>
<dbReference type="Proteomes" id="UP000026962">
    <property type="component" value="Chromosome 8"/>
</dbReference>
<dbReference type="InterPro" id="IPR006408">
    <property type="entry name" value="P-type_ATPase_IIB"/>
</dbReference>
<feature type="compositionally biased region" description="Basic and acidic residues" evidence="18">
    <location>
        <begin position="502"/>
        <end position="536"/>
    </location>
</feature>
<dbReference type="NCBIfam" id="TIGR01517">
    <property type="entry name" value="ATPase-IIB_Ca"/>
    <property type="match status" value="1"/>
</dbReference>
<dbReference type="Pfam" id="PF12515">
    <property type="entry name" value="CaATP_NAI"/>
    <property type="match status" value="1"/>
</dbReference>
<dbReference type="InterPro" id="IPR001757">
    <property type="entry name" value="P_typ_ATPase"/>
</dbReference>
<dbReference type="NCBIfam" id="TIGR01494">
    <property type="entry name" value="ATPase_P-type"/>
    <property type="match status" value="2"/>
</dbReference>
<dbReference type="InterPro" id="IPR004014">
    <property type="entry name" value="ATPase_P-typ_cation-transptr_N"/>
</dbReference>
<dbReference type="InterPro" id="IPR018303">
    <property type="entry name" value="ATPase_P-typ_P_site"/>
</dbReference>
<evidence type="ECO:0000256" key="15">
    <source>
        <dbReference type="ARBA" id="ARBA00023136"/>
    </source>
</evidence>
<evidence type="ECO:0000313" key="21">
    <source>
        <dbReference type="Proteomes" id="UP000026962"/>
    </source>
</evidence>
<comment type="caution">
    <text evidence="17">Lacks conserved residue(s) required for the propagation of feature annotation.</text>
</comment>
<feature type="region of interest" description="Disordered" evidence="18">
    <location>
        <begin position="1"/>
        <end position="123"/>
    </location>
</feature>
<dbReference type="InterPro" id="IPR007042">
    <property type="entry name" value="SERRATE/Ars2_C"/>
</dbReference>
<keyword evidence="14 17" id="KW-0406">Ion transport</keyword>
<dbReference type="Gramene" id="OPUNC08G18670.1">
    <property type="protein sequence ID" value="OPUNC08G18670.1"/>
    <property type="gene ID" value="OPUNC08G18670"/>
</dbReference>
<keyword evidence="12" id="KW-1278">Translocase</keyword>
<dbReference type="Gene3D" id="1.20.5.170">
    <property type="match status" value="1"/>
</dbReference>
<dbReference type="SUPFAM" id="SSF81653">
    <property type="entry name" value="Calcium ATPase, transduction domain A"/>
    <property type="match status" value="1"/>
</dbReference>
<dbReference type="FunFam" id="3.40.1110.10:FF:000013">
    <property type="entry name" value="Calcium-transporting ATPase"/>
    <property type="match status" value="1"/>
</dbReference>
<dbReference type="GO" id="GO:0005886">
    <property type="term" value="C:plasma membrane"/>
    <property type="evidence" value="ECO:0007669"/>
    <property type="project" value="TreeGrafter"/>
</dbReference>
<dbReference type="InterPro" id="IPR036412">
    <property type="entry name" value="HAD-like_sf"/>
</dbReference>
<feature type="compositionally biased region" description="Gly residues" evidence="18">
    <location>
        <begin position="84"/>
        <end position="93"/>
    </location>
</feature>
<dbReference type="PRINTS" id="PR00119">
    <property type="entry name" value="CATATPASE"/>
</dbReference>
<feature type="region of interest" description="Disordered" evidence="18">
    <location>
        <begin position="491"/>
        <end position="557"/>
    </location>
</feature>
<dbReference type="Pfam" id="PF00689">
    <property type="entry name" value="Cation_ATPase_C"/>
    <property type="match status" value="1"/>
</dbReference>
<dbReference type="SMART" id="SM00831">
    <property type="entry name" value="Cation_ATPase_N"/>
    <property type="match status" value="1"/>
</dbReference>
<dbReference type="SUPFAM" id="SSF81660">
    <property type="entry name" value="Metal cation-transporting ATPase, ATP-binding domain N"/>
    <property type="match status" value="1"/>
</dbReference>
<evidence type="ECO:0000256" key="18">
    <source>
        <dbReference type="SAM" id="MobiDB-lite"/>
    </source>
</evidence>
<feature type="region of interest" description="Disordered" evidence="18">
    <location>
        <begin position="594"/>
        <end position="626"/>
    </location>
</feature>
<dbReference type="InterPro" id="IPR023299">
    <property type="entry name" value="ATPase_P-typ_cyto_dom_N"/>
</dbReference>
<dbReference type="SFLD" id="SFLDF00027">
    <property type="entry name" value="p-type_atpase"/>
    <property type="match status" value="1"/>
</dbReference>
<keyword evidence="8 17" id="KW-0106">Calcium</keyword>
<comment type="similarity">
    <text evidence="2 17">Belongs to the cation transport ATPase (P-type) (TC 3.A.3) family. Type IIB subfamily.</text>
</comment>
<dbReference type="GO" id="GO:0005524">
    <property type="term" value="F:ATP binding"/>
    <property type="evidence" value="ECO:0007669"/>
    <property type="project" value="UniProtKB-KW"/>
</dbReference>
<keyword evidence="7 17" id="KW-0547">Nucleotide-binding</keyword>
<evidence type="ECO:0000256" key="12">
    <source>
        <dbReference type="ARBA" id="ARBA00022967"/>
    </source>
</evidence>
<feature type="domain" description="C2H2-type" evidence="19">
    <location>
        <begin position="431"/>
        <end position="454"/>
    </location>
</feature>
<protein>
    <recommendedName>
        <fullName evidence="17">Calcium-transporting ATPase</fullName>
        <ecNumber evidence="17">7.2.2.10</ecNumber>
    </recommendedName>
</protein>
<dbReference type="FunFam" id="3.40.50.1000:FF:000011">
    <property type="entry name" value="Calcium-transporting ATPase"/>
    <property type="match status" value="1"/>
</dbReference>
<feature type="transmembrane region" description="Helical" evidence="17">
    <location>
        <begin position="1112"/>
        <end position="1138"/>
    </location>
</feature>
<evidence type="ECO:0000256" key="4">
    <source>
        <dbReference type="ARBA" id="ARBA00022568"/>
    </source>
</evidence>
<dbReference type="Gene3D" id="1.20.1110.10">
    <property type="entry name" value="Calcium-transporting ATPase, transmembrane domain"/>
    <property type="match status" value="2"/>
</dbReference>
<keyword evidence="6" id="KW-0479">Metal-binding</keyword>
<feature type="region of interest" description="Disordered" evidence="18">
    <location>
        <begin position="744"/>
        <end position="765"/>
    </location>
</feature>
<dbReference type="FunFam" id="2.70.150.10:FF:000006">
    <property type="entry name" value="Calcium-transporting ATPase"/>
    <property type="match status" value="1"/>
</dbReference>
<dbReference type="PROSITE" id="PS00028">
    <property type="entry name" value="ZINC_FINGER_C2H2_1"/>
    <property type="match status" value="1"/>
</dbReference>
<evidence type="ECO:0000256" key="5">
    <source>
        <dbReference type="ARBA" id="ARBA00022692"/>
    </source>
</evidence>
<dbReference type="InterPro" id="IPR059000">
    <property type="entry name" value="ATPase_P-type_domA"/>
</dbReference>
<dbReference type="eggNOG" id="KOG2295">
    <property type="taxonomic scope" value="Eukaryota"/>
</dbReference>
<evidence type="ECO:0000259" key="19">
    <source>
        <dbReference type="PROSITE" id="PS00028"/>
    </source>
</evidence>
<dbReference type="Pfam" id="PF00690">
    <property type="entry name" value="Cation_ATPase_N"/>
    <property type="match status" value="1"/>
</dbReference>
<evidence type="ECO:0000256" key="8">
    <source>
        <dbReference type="ARBA" id="ARBA00022837"/>
    </source>
</evidence>
<dbReference type="SFLD" id="SFLDG00002">
    <property type="entry name" value="C1.7:_P-type_atpase_like"/>
    <property type="match status" value="1"/>
</dbReference>
<keyword evidence="13 17" id="KW-1133">Transmembrane helix</keyword>
<dbReference type="Pfam" id="PF04959">
    <property type="entry name" value="ARS2"/>
    <property type="match status" value="1"/>
</dbReference>
<reference evidence="20" key="1">
    <citation type="submission" date="2015-04" db="UniProtKB">
        <authorList>
            <consortium name="EnsemblPlants"/>
        </authorList>
    </citation>
    <scope>IDENTIFICATION</scope>
</reference>
<keyword evidence="3 17" id="KW-0813">Transport</keyword>
<sequence>MAEVAAASASPPPASAAGGNGGGDRKRGRSSPSLPPPPPGPPPPGPHGSKRHRRDEGGGGGFDRRRLGPGVGYDNPDDRRYGNDHGGSGGRGGYGDERGQGRNFNRAPDWTDSGRGGWNDGLGNSRREGLMSYKQFMQELEDDVSPDEAQRRYEEYKSEYITTQKKAYFDLHKNDDWLKNKYHPTNLEIVMERRNELARTAANQFLQDLQTGSLDIGPGLTSTATNKSGNSVDDADANGKKGKLGKSQDDLYYAAPKAHPVSSEPRRIRIDVELAQALICKLDSEKGIENNVLSGSDHDRAEKDKSHGSMGPIVIIRGSSAVKGLEGAELLDTLVTYLWRIHGVDYYGMSETNEPKGLRHVKADSRTFNGASSNAAEWEKKFDSFWQDRIQGQDPMEILKAKDKIDAAASEVLDPHVRKIRDEKYGWKYGCGAKGCTKLFHAPEFVQKHLKLKHADLVRELTSKVRENIYFENYMREDYAVYVACSDPKAPGGTPIMQQPAPREKVRQRPPIESRLRDERGNRRFDRNDSPTHDGSSDNPDDPAYDSYGDPVMHGAFPPDIPAPPVLMPVPGAGPLGPFIPAPPEVAMRMMRDQGGPPPFEPTGGPRPRRAGRGGGLPMGGPSPILAAPLPPPHMHDPRKIRSYQDLDAPEDEVTVMDYRSLNLPAHPRSPHWPSWPRVSERLQVSHRSGGPRRDAAAPVETSRRSFARGGEARRGAAKGGDLIGHGAREVVGAGAAAAAAAGEPIPTTGSLGGDVEGMLDDPFDVPQKKEASADRLRRWRQAALMLNSSCHVRCTLDLKKEEEKMSETTRRKTREHPQVIRAAFLFKEAGEKDLREAYTGIKLETASRSFPIELEKLTALNRDHDSVLLQEVGGVKGLSDLLKSNLERGISPNADDLLQRRGIFGANTYPRKKRKSILRFIFEACKDLTLIILMVAAAISLTLGMTTEMKDGMMVESLQFRHLNEEKQNIQVEVVRGGKRCGTSIFDLVVGDVVPLKIGDQVPADGVLISGHSLAIDESSMTGESKTVHKDKKEPFLMSGCKVADGYGSMLVRLNGVATFIGMVGLTVAGAVLVVLWIRYFTGHTKDPDGTTQFVAGTTRAKKGFMGAIRILTIAVTIVVVAVPEGLPLAVTLTLAYSMRKMMRDKALVRRLSSCETMGSATTICSDKTGTLTLNKMTVVQAYFGGAMLDPCDDIRAVSCGATELLIEGIAQNTTGTIFVPEDGGDAELSGSPTEKAILSWGLKIGMHFNDARSKSQILHVFPFNSEKKRGGVAVQSDAGVHVHWKGAAELVLSSCKSWLALDGSVQPMSAEKYNECKKSIEDMAMSSLRCVAFAYCPCGIETIPKEDIADWKLPEDDLTLLCIVGIKDPCRPGVRSAVQLCTNAGVKVRMVTGDNIETAKAIALECGILDANGATTEPFVIEGKVFREMSEAARGDIVDKITVMGRSSPNDKLLLVQALKRKGHVVAVTGDGTNDAPALHEADIGLSMGISGTEVAKESSDIIILDDNFTSVVKVVRWGRSVYANIQKFIQFQLTVNVAALVINVVAAVSSGDVPLNAVELLWVNLIMDTLGALALATEPPTDNLMKRQPAIYQIAILLIFDFSGRSILRLQNDSREDAEKTQNTFIFNTFVFCQIFNEFNARKPEERNVFKGITKNHLFMGIIAITTVFQLASGISGEIHSCACKTSPGLFQAYLLEKSFTARRRGEWTELRHRKYSLS</sequence>
<keyword evidence="15 17" id="KW-0472">Membrane</keyword>
<name>A0A0E0LWW8_ORYPU</name>
<dbReference type="SUPFAM" id="SSF56784">
    <property type="entry name" value="HAD-like"/>
    <property type="match status" value="1"/>
</dbReference>
<evidence type="ECO:0000256" key="3">
    <source>
        <dbReference type="ARBA" id="ARBA00022448"/>
    </source>
</evidence>
<feature type="region of interest" description="Disordered" evidence="18">
    <location>
        <begin position="220"/>
        <end position="243"/>
    </location>
</feature>
<evidence type="ECO:0000256" key="1">
    <source>
        <dbReference type="ARBA" id="ARBA00004141"/>
    </source>
</evidence>
<evidence type="ECO:0000256" key="16">
    <source>
        <dbReference type="ARBA" id="ARBA00048694"/>
    </source>
</evidence>
<keyword evidence="5 17" id="KW-0812">Transmembrane</keyword>
<dbReference type="EC" id="7.2.2.10" evidence="17"/>
<feature type="compositionally biased region" description="Polar residues" evidence="18">
    <location>
        <begin position="220"/>
        <end position="231"/>
    </location>
</feature>
<dbReference type="PANTHER" id="PTHR24093:SF496">
    <property type="entry name" value="CALCIUM-TRANSPORTING ATPASE"/>
    <property type="match status" value="1"/>
</dbReference>
<keyword evidence="9 17" id="KW-0067">ATP-binding</keyword>
<dbReference type="eggNOG" id="KOG0204">
    <property type="taxonomic scope" value="Eukaryota"/>
</dbReference>
<feature type="region of interest" description="Disordered" evidence="18">
    <location>
        <begin position="684"/>
        <end position="723"/>
    </location>
</feature>